<dbReference type="RefSeq" id="XP_028532232.1">
    <property type="nucleotide sequence ID" value="XM_028675665.1"/>
</dbReference>
<proteinExistence type="predicted"/>
<dbReference type="KEGG" id="prel:PRELSG_0619900"/>
<reference evidence="2 3" key="1">
    <citation type="submission" date="2015-04" db="EMBL/GenBank/DDBJ databases">
        <authorList>
            <consortium name="Pathogen Informatics"/>
        </authorList>
    </citation>
    <scope>NUCLEOTIDE SEQUENCE [LARGE SCALE GENOMIC DNA]</scope>
    <source>
        <strain evidence="2 3">SGS1</strain>
    </source>
</reference>
<keyword evidence="3" id="KW-1185">Reference proteome</keyword>
<accession>A0A1J1H3T4</accession>
<gene>
    <name evidence="2" type="ORF">PRELSG_0619900</name>
</gene>
<dbReference type="GeneID" id="39735326"/>
<name>A0A1J1H3T4_PLARL</name>
<organism evidence="2 3">
    <name type="scientific">Plasmodium relictum</name>
    <dbReference type="NCBI Taxonomy" id="85471"/>
    <lineage>
        <taxon>Eukaryota</taxon>
        <taxon>Sar</taxon>
        <taxon>Alveolata</taxon>
        <taxon>Apicomplexa</taxon>
        <taxon>Aconoidasida</taxon>
        <taxon>Haemosporida</taxon>
        <taxon>Plasmodiidae</taxon>
        <taxon>Plasmodium</taxon>
        <taxon>Plasmodium (Haemamoeba)</taxon>
    </lineage>
</organism>
<dbReference type="VEuPathDB" id="PlasmoDB:PRELSG_0619900"/>
<dbReference type="EMBL" id="LN835301">
    <property type="protein sequence ID" value="CRG99225.1"/>
    <property type="molecule type" value="Genomic_DNA"/>
</dbReference>
<sequence length="1053" mass="127192">MKYLKKCNIIKLTIRLDRFLNTPISFNKKKEIRKFNTSVKEDDKNKSFGSVLFDDNIIKGNKKNDKVINTSINGINELSNRDKKNRHTENGKRKNENIKDENIISYEQSELVRKIRKFCRKDDLCSLYKFSDEFLYLLKKKKLTENDFSIIIHLLSKKKFYDNSFWKNIVNTDTIDFIFNMSLKQIILSFYSIVNSYKYINISFLNAFTNNLILILNSQKHFFLLVRKKIKEKKLKSLNLYLHNNLEGEKSCISNEIDNLNNSINIHEANNKKNWNMIISKNKNALVYKTDDKNFMSIFSNIKNHMNFLDLTLICNTYYKLKEVENLENIEELKNIVYKLFLYFLFFNKIDYNHLCLFIYSYSKLKGKLKNYILVKIKNILLQTNFQLYHNIYNLNICSLNMLMNVLRKNYFKDDYFFKEIILSFIINLNLKEKKKIKIKSNILNSDNIKVDDNFSFYDYIYSIDRDSINNNSYNLYRNANKSDDKNCHHSPIEKGELIEYFLKNNNTYLSRDCNIIRLKKKDFCFFVYNVNKLNIKNYYSIYEYIKCEVEKQLNLLTVYDCCILLNSLINLNLLNDKLFVKLFSCLKILFDKNHYNEKDVTDIFLSLCKYTQKNTKHNNSINLFLKLLYSKIEMKLKKYNYMNIISIFCCSSYFNINFNDSILQDLCIDILNNFNCIDINLLLIFLYFLKSKNYQINFFFFNSILYKVLLKIKDTKTFFFFFELVTIDSTQTLKNEKILKKFIEVLNQNFPFFCIKEKIIISLNILITPVLLLEESSFLFCKKTFESILDFEKKRNNGKLEENINKKKEKEVNFLLHKRAVDNMDNYYSTFFNGDCNNFLLNNIYFINNLNIEELKMYFSFLFLMNLYQNKLPFFNKNMLIENENKIKNYYYNLLYKHKFKVYFDFMIVSLSNDCLNYFLKTSKLFHIPKCKRFLEEKKKDSDDSKLNRYSNRKKDVTLEIYSNEMLTCFVYFEETLMNAIKMYYEEFFIFSFSLRKEKELQKYINCKYHNYSDYFFYNNENLCIKIKKNFFINSLHIPYIFKLPKELESFL</sequence>
<evidence type="ECO:0000313" key="3">
    <source>
        <dbReference type="Proteomes" id="UP000220158"/>
    </source>
</evidence>
<dbReference type="OrthoDB" id="377793at2759"/>
<evidence type="ECO:0000313" key="2">
    <source>
        <dbReference type="EMBL" id="CRG99225.1"/>
    </source>
</evidence>
<protein>
    <submittedName>
        <fullName evidence="2">Uncharacterized protein</fullName>
    </submittedName>
</protein>
<dbReference type="Proteomes" id="UP000220158">
    <property type="component" value="Chromosome 6"/>
</dbReference>
<feature type="coiled-coil region" evidence="1">
    <location>
        <begin position="243"/>
        <end position="270"/>
    </location>
</feature>
<evidence type="ECO:0000256" key="1">
    <source>
        <dbReference type="SAM" id="Coils"/>
    </source>
</evidence>
<dbReference type="AlphaFoldDB" id="A0A1J1H3T4"/>
<dbReference type="OMA" id="MYKLFLY"/>
<keyword evidence="1" id="KW-0175">Coiled coil</keyword>